<sequence length="134" mass="15177">MIIMASALPTFTKIGKVIRLNRHGCTNRPFYHIVVQKTKDNQDGPVIEQVGSFDAMPNNKNEKLVALNFERIQYWLSQGAKLSDPVAQLLGLSGFLPNHPRTIIQAWKNRREPPRERKIEAIKGIAPPLDNPKL</sequence>
<evidence type="ECO:0000313" key="10">
    <source>
        <dbReference type="EMBL" id="SVE81093.1"/>
    </source>
</evidence>
<reference evidence="8 14" key="1">
    <citation type="submission" date="2016-03" db="EMBL/GenBank/DDBJ databases">
        <title>EvidentialGene: Evidence-directed Construction of Genes on Genomes.</title>
        <authorList>
            <person name="Gilbert D.G."/>
            <person name="Choi J.-H."/>
            <person name="Mockaitis K."/>
            <person name="Colbourne J."/>
            <person name="Pfrender M."/>
        </authorList>
    </citation>
    <scope>NUCLEOTIDE SEQUENCE [LARGE SCALE GENOMIC DNA]</scope>
    <source>
        <strain evidence="8 14">Xinb3</strain>
        <tissue evidence="8">Complete organism</tissue>
    </source>
</reference>
<evidence type="ECO:0000256" key="1">
    <source>
        <dbReference type="ARBA" id="ARBA00004173"/>
    </source>
</evidence>
<proteinExistence type="evidence at transcript level"/>
<dbReference type="GO" id="GO:0005763">
    <property type="term" value="C:mitochondrial small ribosomal subunit"/>
    <property type="evidence" value="ECO:0007669"/>
    <property type="project" value="TreeGrafter"/>
</dbReference>
<keyword evidence="3 8" id="KW-0689">Ribosomal protein</keyword>
<dbReference type="InterPro" id="IPR023803">
    <property type="entry name" value="Ribosomal_bS16_dom_sf"/>
</dbReference>
<evidence type="ECO:0000256" key="6">
    <source>
        <dbReference type="ARBA" id="ARBA00035263"/>
    </source>
</evidence>
<dbReference type="EMBL" id="LR013831">
    <property type="protein sequence ID" value="SVE83450.1"/>
    <property type="molecule type" value="mRNA"/>
</dbReference>
<evidence type="ECO:0000313" key="12">
    <source>
        <dbReference type="EMBL" id="SVE82863.1"/>
    </source>
</evidence>
<dbReference type="AlphaFoldDB" id="A0A0P5ZLV5"/>
<dbReference type="Gene3D" id="3.30.1320.10">
    <property type="match status" value="1"/>
</dbReference>
<dbReference type="EMBL" id="LR012107">
    <property type="protein sequence ID" value="SVE81726.1"/>
    <property type="molecule type" value="mRNA"/>
</dbReference>
<gene>
    <name evidence="9" type="primary">EOG090X0KAD</name>
    <name evidence="8" type="ORF">APZ42_018042</name>
</gene>
<accession>A0A0P5ZLV5</accession>
<comment type="similarity">
    <text evidence="2">Belongs to the bacterial ribosomal protein bS16 family.</text>
</comment>
<dbReference type="OrthoDB" id="407221at2759"/>
<dbReference type="NCBIfam" id="TIGR00002">
    <property type="entry name" value="S16"/>
    <property type="match status" value="1"/>
</dbReference>
<dbReference type="SUPFAM" id="SSF54565">
    <property type="entry name" value="Ribosomal protein S16"/>
    <property type="match status" value="1"/>
</dbReference>
<evidence type="ECO:0000313" key="13">
    <source>
        <dbReference type="EMBL" id="SVE83450.1"/>
    </source>
</evidence>
<dbReference type="EMBL" id="LR013244">
    <property type="protein sequence ID" value="SVE82863.1"/>
    <property type="molecule type" value="mRNA"/>
</dbReference>
<dbReference type="HAMAP" id="MF_00385">
    <property type="entry name" value="Ribosomal_bS16"/>
    <property type="match status" value="1"/>
</dbReference>
<comment type="subcellular location">
    <subcellularLocation>
        <location evidence="1">Mitochondrion</location>
    </subcellularLocation>
</comment>
<dbReference type="EMBL" id="LR010906">
    <property type="protein sequence ID" value="SVE80525.1"/>
    <property type="molecule type" value="mRNA"/>
</dbReference>
<dbReference type="PANTHER" id="PTHR12919:SF20">
    <property type="entry name" value="SMALL RIBOSOMAL SUBUNIT PROTEIN BS16M"/>
    <property type="match status" value="1"/>
</dbReference>
<evidence type="ECO:0000313" key="14">
    <source>
        <dbReference type="Proteomes" id="UP000076858"/>
    </source>
</evidence>
<organism evidence="8 14">
    <name type="scientific">Daphnia magna</name>
    <dbReference type="NCBI Taxonomy" id="35525"/>
    <lineage>
        <taxon>Eukaryota</taxon>
        <taxon>Metazoa</taxon>
        <taxon>Ecdysozoa</taxon>
        <taxon>Arthropoda</taxon>
        <taxon>Crustacea</taxon>
        <taxon>Branchiopoda</taxon>
        <taxon>Diplostraca</taxon>
        <taxon>Cladocera</taxon>
        <taxon>Anomopoda</taxon>
        <taxon>Daphniidae</taxon>
        <taxon>Daphnia</taxon>
    </lineage>
</organism>
<keyword evidence="5" id="KW-0687">Ribonucleoprotein</keyword>
<reference evidence="9" key="2">
    <citation type="submission" date="2018-08" db="EMBL/GenBank/DDBJ databases">
        <authorList>
            <person name="Cornetti L."/>
        </authorList>
    </citation>
    <scope>NUCLEOTIDE SEQUENCE</scope>
    <source>
        <strain evidence="9">CH-H-1</strain>
        <strain evidence="13">FI-XINB3</strain>
        <strain evidence="10">FR-SA-1</strain>
        <strain evidence="11">GB-EK1-32</strain>
        <strain evidence="12">RU-SAM-5</strain>
    </source>
</reference>
<dbReference type="InterPro" id="IPR000307">
    <property type="entry name" value="Ribosomal_bS16"/>
</dbReference>
<evidence type="ECO:0000256" key="4">
    <source>
        <dbReference type="ARBA" id="ARBA00023128"/>
    </source>
</evidence>
<dbReference type="FunFam" id="3.30.1320.10:FF:000004">
    <property type="entry name" value="28S ribosomal protein S16, mitochondrial"/>
    <property type="match status" value="1"/>
</dbReference>
<dbReference type="GO" id="GO:0005743">
    <property type="term" value="C:mitochondrial inner membrane"/>
    <property type="evidence" value="ECO:0007669"/>
    <property type="project" value="UniProtKB-ARBA"/>
</dbReference>
<evidence type="ECO:0000313" key="8">
    <source>
        <dbReference type="EMBL" id="KZS16399.1"/>
    </source>
</evidence>
<evidence type="ECO:0000256" key="2">
    <source>
        <dbReference type="ARBA" id="ARBA00006668"/>
    </source>
</evidence>
<dbReference type="Pfam" id="PF00886">
    <property type="entry name" value="Ribosomal_S16"/>
    <property type="match status" value="1"/>
</dbReference>
<evidence type="ECO:0000256" key="5">
    <source>
        <dbReference type="ARBA" id="ARBA00023274"/>
    </source>
</evidence>
<protein>
    <recommendedName>
        <fullName evidence="6">Small ribosomal subunit protein bS16m</fullName>
    </recommendedName>
    <alternativeName>
        <fullName evidence="7">28S ribosomal protein S16, mitochondrial</fullName>
    </alternativeName>
</protein>
<keyword evidence="4" id="KW-0496">Mitochondrion</keyword>
<dbReference type="GO" id="GO:0032543">
    <property type="term" value="P:mitochondrial translation"/>
    <property type="evidence" value="ECO:0007669"/>
    <property type="project" value="TreeGrafter"/>
</dbReference>
<name>A0A0P5ZLV5_9CRUS</name>
<dbReference type="PANTHER" id="PTHR12919">
    <property type="entry name" value="30S RIBOSOMAL PROTEIN S16"/>
    <property type="match status" value="1"/>
</dbReference>
<evidence type="ECO:0000256" key="3">
    <source>
        <dbReference type="ARBA" id="ARBA00022980"/>
    </source>
</evidence>
<dbReference type="EMBL" id="LR011474">
    <property type="protein sequence ID" value="SVE81093.1"/>
    <property type="molecule type" value="mRNA"/>
</dbReference>
<evidence type="ECO:0000313" key="9">
    <source>
        <dbReference type="EMBL" id="SVE80525.1"/>
    </source>
</evidence>
<evidence type="ECO:0000313" key="11">
    <source>
        <dbReference type="EMBL" id="SVE81726.1"/>
    </source>
</evidence>
<dbReference type="EMBL" id="LRGB01000725">
    <property type="protein sequence ID" value="KZS16399.1"/>
    <property type="molecule type" value="Genomic_DNA"/>
</dbReference>
<evidence type="ECO:0000256" key="7">
    <source>
        <dbReference type="ARBA" id="ARBA00035438"/>
    </source>
</evidence>
<keyword evidence="14" id="KW-1185">Reference proteome</keyword>
<dbReference type="GO" id="GO:0003735">
    <property type="term" value="F:structural constituent of ribosome"/>
    <property type="evidence" value="ECO:0007669"/>
    <property type="project" value="InterPro"/>
</dbReference>
<dbReference type="STRING" id="35525.A0A0P5ZLV5"/>
<dbReference type="Proteomes" id="UP000076858">
    <property type="component" value="Unassembled WGS sequence"/>
</dbReference>